<dbReference type="Pfam" id="PF00581">
    <property type="entry name" value="Rhodanese"/>
    <property type="match status" value="1"/>
</dbReference>
<organism evidence="2 3">
    <name type="scientific">Chitinophaga arvensicola</name>
    <dbReference type="NCBI Taxonomy" id="29529"/>
    <lineage>
        <taxon>Bacteria</taxon>
        <taxon>Pseudomonadati</taxon>
        <taxon>Bacteroidota</taxon>
        <taxon>Chitinophagia</taxon>
        <taxon>Chitinophagales</taxon>
        <taxon>Chitinophagaceae</taxon>
        <taxon>Chitinophaga</taxon>
    </lineage>
</organism>
<dbReference type="GO" id="GO:0016740">
    <property type="term" value="F:transferase activity"/>
    <property type="evidence" value="ECO:0007669"/>
    <property type="project" value="UniProtKB-KW"/>
</dbReference>
<dbReference type="PROSITE" id="PS50206">
    <property type="entry name" value="RHODANESE_3"/>
    <property type="match status" value="1"/>
</dbReference>
<dbReference type="OrthoDB" id="9808735at2"/>
<dbReference type="STRING" id="29529.SAMN04488122_2581"/>
<dbReference type="InterPro" id="IPR036873">
    <property type="entry name" value="Rhodanese-like_dom_sf"/>
</dbReference>
<evidence type="ECO:0000313" key="3">
    <source>
        <dbReference type="Proteomes" id="UP000199310"/>
    </source>
</evidence>
<feature type="domain" description="Rhodanese" evidence="1">
    <location>
        <begin position="15"/>
        <end position="98"/>
    </location>
</feature>
<keyword evidence="2" id="KW-0808">Transferase</keyword>
<evidence type="ECO:0000259" key="1">
    <source>
        <dbReference type="PROSITE" id="PS50206"/>
    </source>
</evidence>
<dbReference type="Gene3D" id="3.40.250.10">
    <property type="entry name" value="Rhodanese-like domain"/>
    <property type="match status" value="1"/>
</dbReference>
<dbReference type="SUPFAM" id="SSF52821">
    <property type="entry name" value="Rhodanese/Cell cycle control phosphatase"/>
    <property type="match status" value="1"/>
</dbReference>
<proteinExistence type="predicted"/>
<accession>A0A1I0RBD9</accession>
<reference evidence="3" key="1">
    <citation type="submission" date="2016-10" db="EMBL/GenBank/DDBJ databases">
        <authorList>
            <person name="Varghese N."/>
            <person name="Submissions S."/>
        </authorList>
    </citation>
    <scope>NUCLEOTIDE SEQUENCE [LARGE SCALE GENOMIC DNA]</scope>
    <source>
        <strain evidence="3">DSM 3695</strain>
    </source>
</reference>
<dbReference type="CDD" id="cd00158">
    <property type="entry name" value="RHOD"/>
    <property type="match status" value="1"/>
</dbReference>
<dbReference type="Proteomes" id="UP000199310">
    <property type="component" value="Unassembled WGS sequence"/>
</dbReference>
<sequence>MQNITAEELKQRIDNGEELYILDVREPHERAEFNIGGTHIPLGFVQQMQVDEIEDWKDKEIIVYCRSGNRSGQACMLLDSMGFTNTKNLVGGMLKWTELYK</sequence>
<dbReference type="SMART" id="SM00450">
    <property type="entry name" value="RHOD"/>
    <property type="match status" value="1"/>
</dbReference>
<dbReference type="RefSeq" id="WP_079468586.1">
    <property type="nucleotide sequence ID" value="NZ_FOJG01000001.1"/>
</dbReference>
<dbReference type="AlphaFoldDB" id="A0A1I0RBD9"/>
<dbReference type="EMBL" id="FOJG01000001">
    <property type="protein sequence ID" value="SEW38106.1"/>
    <property type="molecule type" value="Genomic_DNA"/>
</dbReference>
<protein>
    <submittedName>
        <fullName evidence="2">Rhodanese-related sulfurtransferase</fullName>
    </submittedName>
</protein>
<dbReference type="PANTHER" id="PTHR43031:SF17">
    <property type="entry name" value="SULFURTRANSFERASE YTWF-RELATED"/>
    <property type="match status" value="1"/>
</dbReference>
<evidence type="ECO:0000313" key="2">
    <source>
        <dbReference type="EMBL" id="SEW38106.1"/>
    </source>
</evidence>
<gene>
    <name evidence="2" type="ORF">SAMN04488122_2581</name>
</gene>
<dbReference type="InterPro" id="IPR001763">
    <property type="entry name" value="Rhodanese-like_dom"/>
</dbReference>
<name>A0A1I0RBD9_9BACT</name>
<dbReference type="PANTHER" id="PTHR43031">
    <property type="entry name" value="FAD-DEPENDENT OXIDOREDUCTASE"/>
    <property type="match status" value="1"/>
</dbReference>
<keyword evidence="3" id="KW-1185">Reference proteome</keyword>
<dbReference type="InterPro" id="IPR050229">
    <property type="entry name" value="GlpE_sulfurtransferase"/>
</dbReference>